<evidence type="ECO:0000256" key="2">
    <source>
        <dbReference type="SAM" id="MobiDB-lite"/>
    </source>
</evidence>
<organism evidence="4 5">
    <name type="scientific">Lineolata rhizophorae</name>
    <dbReference type="NCBI Taxonomy" id="578093"/>
    <lineage>
        <taxon>Eukaryota</taxon>
        <taxon>Fungi</taxon>
        <taxon>Dikarya</taxon>
        <taxon>Ascomycota</taxon>
        <taxon>Pezizomycotina</taxon>
        <taxon>Dothideomycetes</taxon>
        <taxon>Dothideomycetes incertae sedis</taxon>
        <taxon>Lineolatales</taxon>
        <taxon>Lineolataceae</taxon>
        <taxon>Lineolata</taxon>
    </lineage>
</organism>
<feature type="region of interest" description="Disordered" evidence="2">
    <location>
        <begin position="662"/>
        <end position="825"/>
    </location>
</feature>
<feature type="compositionally biased region" description="Polar residues" evidence="2">
    <location>
        <begin position="421"/>
        <end position="430"/>
    </location>
</feature>
<sequence length="888" mass="94222">MAASRVLCFHWPAQLLASTPAGTAGTATLTPVVTQCASSSLFSRHHSCCWLAPATLACSALLCAALAFSVSSSLATALRGGSQDELTFFVIAFGKVGPDTAAAKASRRKGIKDEKNMERDEGPRAALNALEGNNNTAIEQPALDDEQQSSSTSAEEGSSTSTAQGLTASKTPARRQRSTSTTSTEHTATPTSPNAHAFSRMPERDTEQRLSYPVPPTQPPTADPRSRSQSLVDDARQNKRLSLPFPIQTGSNVLPRPLPSPPLTATPLTSSATYFNPHSNVTSPVPGNPSSASTARPTGPSSGRPAPFLTMLAAQERRVLELREELSRAEAELSSLKRRWANSREAGLVRRRVDGRGTQIQPLQPLNTRGLSGVSAPHTALPAGARSVSNGATEYDDADGGDKWMLREMERRKALLRTGGSALNTPTSARNQRKVFAGSRHTRTLSLLSPDKMRQPFPQPADLMSDGQIDGTADTERDHGTKNRDTPGNSAGTTNGTAAVSTPTDAGRGTRTSPNGRPPSLPRSSTTPDIAEALARAADDAYANFATSSNLKRRSAQLDRDTLLRTGRQMANDFRDGLWTFIEDLRQATVGEEAIYGPQGQNGAAGAKEDGKTTKDAAHGDGKNASVESFASVGKRLDAEQSAALLDIGGTFWKEHGLDEPAAAPQKVKKHAPSSSKSLKAPKSASSSKPSKPSSNSAATNTSDVPQRKSSQRVRSPPKPIPDFEDGWDSWGDSPAPVERRRAAAELLERERRERPVSMASSAFDSAEDVGGSPDGSSPRTSMSSTGVPAPNHSATNASTNGVNAPAASSSSGHHKRDSIPWPALVKLAPSKLTRTASNLMNEWEKSISPPVEQKKRADGKDDDSDDFFAGSATRTRADEREVAFKED</sequence>
<feature type="compositionally biased region" description="Low complexity" evidence="2">
    <location>
        <begin position="673"/>
        <end position="699"/>
    </location>
</feature>
<gene>
    <name evidence="4" type="ORF">BDY21DRAFT_380570</name>
</gene>
<evidence type="ECO:0000313" key="4">
    <source>
        <dbReference type="EMBL" id="KAF2455482.1"/>
    </source>
</evidence>
<evidence type="ECO:0000259" key="3">
    <source>
        <dbReference type="Pfam" id="PF13257"/>
    </source>
</evidence>
<feature type="compositionally biased region" description="Basic and acidic residues" evidence="2">
    <location>
        <begin position="111"/>
        <end position="123"/>
    </location>
</feature>
<dbReference type="InterPro" id="IPR025122">
    <property type="entry name" value="DUF4048"/>
</dbReference>
<proteinExistence type="predicted"/>
<feature type="region of interest" description="Disordered" evidence="2">
    <location>
        <begin position="140"/>
        <end position="305"/>
    </location>
</feature>
<name>A0A6A6NVK5_9PEZI</name>
<feature type="domain" description="DUF4048" evidence="3">
    <location>
        <begin position="499"/>
        <end position="737"/>
    </location>
</feature>
<dbReference type="AlphaFoldDB" id="A0A6A6NVK5"/>
<dbReference type="Pfam" id="PF13257">
    <property type="entry name" value="DUF4048"/>
    <property type="match status" value="1"/>
</dbReference>
<accession>A0A6A6NVK5</accession>
<feature type="region of interest" description="Disordered" evidence="2">
    <location>
        <begin position="841"/>
        <end position="888"/>
    </location>
</feature>
<dbReference type="OrthoDB" id="4097086at2759"/>
<feature type="compositionally biased region" description="Polar residues" evidence="2">
    <location>
        <begin position="274"/>
        <end position="301"/>
    </location>
</feature>
<feature type="region of interest" description="Disordered" evidence="2">
    <location>
        <begin position="594"/>
        <end position="625"/>
    </location>
</feature>
<dbReference type="Proteomes" id="UP000799766">
    <property type="component" value="Unassembled WGS sequence"/>
</dbReference>
<feature type="compositionally biased region" description="Polar residues" evidence="2">
    <location>
        <begin position="486"/>
        <end position="515"/>
    </location>
</feature>
<evidence type="ECO:0000256" key="1">
    <source>
        <dbReference type="SAM" id="Coils"/>
    </source>
</evidence>
<feature type="compositionally biased region" description="Low complexity" evidence="2">
    <location>
        <begin position="178"/>
        <end position="193"/>
    </location>
</feature>
<protein>
    <recommendedName>
        <fullName evidence="3">DUF4048 domain-containing protein</fullName>
    </recommendedName>
</protein>
<evidence type="ECO:0000313" key="5">
    <source>
        <dbReference type="Proteomes" id="UP000799766"/>
    </source>
</evidence>
<feature type="compositionally biased region" description="Basic and acidic residues" evidence="2">
    <location>
        <begin position="607"/>
        <end position="622"/>
    </location>
</feature>
<feature type="compositionally biased region" description="Polar residues" evidence="2">
    <location>
        <begin position="700"/>
        <end position="709"/>
    </location>
</feature>
<reference evidence="4" key="1">
    <citation type="journal article" date="2020" name="Stud. Mycol.">
        <title>101 Dothideomycetes genomes: a test case for predicting lifestyles and emergence of pathogens.</title>
        <authorList>
            <person name="Haridas S."/>
            <person name="Albert R."/>
            <person name="Binder M."/>
            <person name="Bloem J."/>
            <person name="Labutti K."/>
            <person name="Salamov A."/>
            <person name="Andreopoulos B."/>
            <person name="Baker S."/>
            <person name="Barry K."/>
            <person name="Bills G."/>
            <person name="Bluhm B."/>
            <person name="Cannon C."/>
            <person name="Castanera R."/>
            <person name="Culley D."/>
            <person name="Daum C."/>
            <person name="Ezra D."/>
            <person name="Gonzalez J."/>
            <person name="Henrissat B."/>
            <person name="Kuo A."/>
            <person name="Liang C."/>
            <person name="Lipzen A."/>
            <person name="Lutzoni F."/>
            <person name="Magnuson J."/>
            <person name="Mondo S."/>
            <person name="Nolan M."/>
            <person name="Ohm R."/>
            <person name="Pangilinan J."/>
            <person name="Park H.-J."/>
            <person name="Ramirez L."/>
            <person name="Alfaro M."/>
            <person name="Sun H."/>
            <person name="Tritt A."/>
            <person name="Yoshinaga Y."/>
            <person name="Zwiers L.-H."/>
            <person name="Turgeon B."/>
            <person name="Goodwin S."/>
            <person name="Spatafora J."/>
            <person name="Crous P."/>
            <person name="Grigoriev I."/>
        </authorList>
    </citation>
    <scope>NUCLEOTIDE SEQUENCE</scope>
    <source>
        <strain evidence="4">ATCC 16933</strain>
    </source>
</reference>
<feature type="compositionally biased region" description="Basic and acidic residues" evidence="2">
    <location>
        <begin position="876"/>
        <end position="888"/>
    </location>
</feature>
<keyword evidence="5" id="KW-1185">Reference proteome</keyword>
<feature type="coiled-coil region" evidence="1">
    <location>
        <begin position="312"/>
        <end position="346"/>
    </location>
</feature>
<feature type="region of interest" description="Disordered" evidence="2">
    <location>
        <begin position="417"/>
        <end position="527"/>
    </location>
</feature>
<feature type="compositionally biased region" description="Basic and acidic residues" evidence="2">
    <location>
        <begin position="738"/>
        <end position="756"/>
    </location>
</feature>
<keyword evidence="1" id="KW-0175">Coiled coil</keyword>
<feature type="compositionally biased region" description="Polar residues" evidence="2">
    <location>
        <begin position="775"/>
        <end position="812"/>
    </location>
</feature>
<feature type="compositionally biased region" description="Pro residues" evidence="2">
    <location>
        <begin position="213"/>
        <end position="222"/>
    </location>
</feature>
<feature type="region of interest" description="Disordered" evidence="2">
    <location>
        <begin position="102"/>
        <end position="124"/>
    </location>
</feature>
<feature type="compositionally biased region" description="Low complexity" evidence="2">
    <location>
        <begin position="148"/>
        <end position="164"/>
    </location>
</feature>
<feature type="compositionally biased region" description="Basic and acidic residues" evidence="2">
    <location>
        <begin position="474"/>
        <end position="485"/>
    </location>
</feature>
<dbReference type="EMBL" id="MU001686">
    <property type="protein sequence ID" value="KAF2455482.1"/>
    <property type="molecule type" value="Genomic_DNA"/>
</dbReference>